<dbReference type="SUPFAM" id="SSF55073">
    <property type="entry name" value="Nucleotide cyclase"/>
    <property type="match status" value="1"/>
</dbReference>
<dbReference type="GO" id="GO:0005886">
    <property type="term" value="C:plasma membrane"/>
    <property type="evidence" value="ECO:0007669"/>
    <property type="project" value="TreeGrafter"/>
</dbReference>
<dbReference type="GO" id="GO:1902201">
    <property type="term" value="P:negative regulation of bacterial-type flagellum-dependent cell motility"/>
    <property type="evidence" value="ECO:0007669"/>
    <property type="project" value="TreeGrafter"/>
</dbReference>
<dbReference type="PANTHER" id="PTHR45138:SF24">
    <property type="entry name" value="DIGUANYLATE CYCLASE DGCC-RELATED"/>
    <property type="match status" value="1"/>
</dbReference>
<dbReference type="RefSeq" id="WP_034354763.1">
    <property type="nucleotide sequence ID" value="NZ_AWOS01000033.1"/>
</dbReference>
<dbReference type="InterPro" id="IPR000160">
    <property type="entry name" value="GGDEF_dom"/>
</dbReference>
<accession>A0A096FN72</accession>
<evidence type="ECO:0000313" key="4">
    <source>
        <dbReference type="Proteomes" id="UP000029549"/>
    </source>
</evidence>
<evidence type="ECO:0000256" key="1">
    <source>
        <dbReference type="ARBA" id="ARBA00012528"/>
    </source>
</evidence>
<dbReference type="InterPro" id="IPR029787">
    <property type="entry name" value="Nucleotide_cyclase"/>
</dbReference>
<feature type="domain" description="GGDEF" evidence="2">
    <location>
        <begin position="255"/>
        <end position="387"/>
    </location>
</feature>
<dbReference type="InterPro" id="IPR043128">
    <property type="entry name" value="Rev_trsase/Diguanyl_cyclase"/>
</dbReference>
<evidence type="ECO:0000259" key="2">
    <source>
        <dbReference type="PROSITE" id="PS50887"/>
    </source>
</evidence>
<dbReference type="CDD" id="cd01949">
    <property type="entry name" value="GGDEF"/>
    <property type="match status" value="1"/>
</dbReference>
<dbReference type="Gene3D" id="3.30.70.270">
    <property type="match status" value="1"/>
</dbReference>
<keyword evidence="4" id="KW-1185">Reference proteome</keyword>
<dbReference type="OrthoDB" id="9813903at2"/>
<dbReference type="AlphaFoldDB" id="A0A096FN72"/>
<evidence type="ECO:0000313" key="3">
    <source>
        <dbReference type="EMBL" id="KGH11591.1"/>
    </source>
</evidence>
<organism evidence="3 4">
    <name type="scientific">Comamonas thiooxydans</name>
    <dbReference type="NCBI Taxonomy" id="363952"/>
    <lineage>
        <taxon>Bacteria</taxon>
        <taxon>Pseudomonadati</taxon>
        <taxon>Pseudomonadota</taxon>
        <taxon>Betaproteobacteria</taxon>
        <taxon>Burkholderiales</taxon>
        <taxon>Comamonadaceae</taxon>
        <taxon>Comamonas</taxon>
    </lineage>
</organism>
<dbReference type="PROSITE" id="PS50887">
    <property type="entry name" value="GGDEF"/>
    <property type="match status" value="1"/>
</dbReference>
<comment type="caution">
    <text evidence="3">The sequence shown here is derived from an EMBL/GenBank/DDBJ whole genome shotgun (WGS) entry which is preliminary data.</text>
</comment>
<dbReference type="InterPro" id="IPR050469">
    <property type="entry name" value="Diguanylate_Cyclase"/>
</dbReference>
<dbReference type="NCBIfam" id="TIGR00254">
    <property type="entry name" value="GGDEF"/>
    <property type="match status" value="1"/>
</dbReference>
<dbReference type="GO" id="GO:0052621">
    <property type="term" value="F:diguanylate cyclase activity"/>
    <property type="evidence" value="ECO:0007669"/>
    <property type="project" value="UniProtKB-EC"/>
</dbReference>
<dbReference type="EMBL" id="AWTP01000111">
    <property type="protein sequence ID" value="KGH11591.1"/>
    <property type="molecule type" value="Genomic_DNA"/>
</dbReference>
<name>A0A096FN72_9BURK</name>
<protein>
    <recommendedName>
        <fullName evidence="1">diguanylate cyclase</fullName>
        <ecNumber evidence="1">2.7.7.65</ecNumber>
    </recommendedName>
</protein>
<dbReference type="Proteomes" id="UP000029549">
    <property type="component" value="Unassembled WGS sequence"/>
</dbReference>
<dbReference type="SMART" id="SM00267">
    <property type="entry name" value="GGDEF"/>
    <property type="match status" value="1"/>
</dbReference>
<gene>
    <name evidence="3" type="ORF">P608_13420</name>
</gene>
<dbReference type="PANTHER" id="PTHR45138">
    <property type="entry name" value="REGULATORY COMPONENTS OF SENSORY TRANSDUCTION SYSTEM"/>
    <property type="match status" value="1"/>
</dbReference>
<reference evidence="3 4" key="1">
    <citation type="submission" date="2013-09" db="EMBL/GenBank/DDBJ databases">
        <title>High correlation between genotypes and phenotypes of environmental bacteria Comamonas testosteroni strains.</title>
        <authorList>
            <person name="Liu L."/>
            <person name="Zhu W."/>
            <person name="Xia X."/>
            <person name="Xu B."/>
            <person name="Luo M."/>
            <person name="Wang G."/>
        </authorList>
    </citation>
    <scope>NUCLEOTIDE SEQUENCE [LARGE SCALE GENOMIC DNA]</scope>
    <source>
        <strain evidence="3 4">DF2</strain>
    </source>
</reference>
<dbReference type="Pfam" id="PF00990">
    <property type="entry name" value="GGDEF"/>
    <property type="match status" value="1"/>
</dbReference>
<sequence>MPETDQFSMTLMVAVNLMTVAFALPWFMGQQMSRATRNAQQFLLLQGLAWLLVFCAGHVLPFTWNALLSISSAAAATGALWQLHKALKGWLGPRNKILTRSLALLCLLTLAGVLVLIESKPYRLAWFNISYGLSLVTLVCLTLSPQTNSATAWRYLLLGAGLCIASILLIRGYFTLNAPWLRSFAEEPSPHMLLSWLIPIGSAIFFVSILMACRDEEVRQRSANAPEDSLTGLPLRQAIKNQARFMLNRARREGLPLALILIDMDHFSRVNSRHGYQAGDAALQLMSRTLRKQMRGDEVVARWQGESFCLLIHADQLGVRSLLTRIQSAFQIGAQYELQMDLDFSAGCALVPSAWKSLSLNELASHADTALQQAKNQGRGRVECTTLTPPPGEDHAPSDLAPLT</sequence>
<proteinExistence type="predicted"/>
<dbReference type="GO" id="GO:0043709">
    <property type="term" value="P:cell adhesion involved in single-species biofilm formation"/>
    <property type="evidence" value="ECO:0007669"/>
    <property type="project" value="TreeGrafter"/>
</dbReference>
<dbReference type="EC" id="2.7.7.65" evidence="1"/>